<keyword evidence="1" id="KW-1133">Transmembrane helix</keyword>
<organism evidence="2 3">
    <name type="scientific">Candidatus Shapirobacteria bacterium CG10_big_fil_rev_8_21_14_0_10_48_15</name>
    <dbReference type="NCBI Taxonomy" id="1974484"/>
    <lineage>
        <taxon>Bacteria</taxon>
        <taxon>Candidatus Shapironibacteriota</taxon>
    </lineage>
</organism>
<keyword evidence="2" id="KW-0645">Protease</keyword>
<evidence type="ECO:0000256" key="1">
    <source>
        <dbReference type="SAM" id="Phobius"/>
    </source>
</evidence>
<sequence length="84" mass="9631">MLNVYEQVDRNKRCSLVVILAFGLFVVFIVWLLGQISHYSGSTIGLALIISGLISFSGYWWSDKIILTISRARPASRERDFQFF</sequence>
<protein>
    <submittedName>
        <fullName evidence="2">Zinc metalloprotease HtpX</fullName>
    </submittedName>
</protein>
<gene>
    <name evidence="2" type="ORF">COU97_00970</name>
</gene>
<keyword evidence="1" id="KW-0812">Transmembrane</keyword>
<dbReference type="GO" id="GO:0008237">
    <property type="term" value="F:metallopeptidase activity"/>
    <property type="evidence" value="ECO:0007669"/>
    <property type="project" value="UniProtKB-KW"/>
</dbReference>
<keyword evidence="2" id="KW-0482">Metalloprotease</keyword>
<feature type="non-terminal residue" evidence="2">
    <location>
        <position position="84"/>
    </location>
</feature>
<keyword evidence="2" id="KW-0378">Hydrolase</keyword>
<dbReference type="Proteomes" id="UP000231579">
    <property type="component" value="Unassembled WGS sequence"/>
</dbReference>
<dbReference type="AlphaFoldDB" id="A0A2M8L7G7"/>
<evidence type="ECO:0000313" key="3">
    <source>
        <dbReference type="Proteomes" id="UP000231579"/>
    </source>
</evidence>
<proteinExistence type="predicted"/>
<feature type="transmembrane region" description="Helical" evidence="1">
    <location>
        <begin position="14"/>
        <end position="33"/>
    </location>
</feature>
<reference evidence="3" key="1">
    <citation type="submission" date="2017-09" db="EMBL/GenBank/DDBJ databases">
        <title>Depth-based differentiation of microbial function through sediment-hosted aquifers and enrichment of novel symbionts in the deep terrestrial subsurface.</title>
        <authorList>
            <person name="Probst A.J."/>
            <person name="Ladd B."/>
            <person name="Jarett J.K."/>
            <person name="Geller-Mcgrath D.E."/>
            <person name="Sieber C.M.K."/>
            <person name="Emerson J.B."/>
            <person name="Anantharaman K."/>
            <person name="Thomas B.C."/>
            <person name="Malmstrom R."/>
            <person name="Stieglmeier M."/>
            <person name="Klingl A."/>
            <person name="Woyke T."/>
            <person name="Ryan C.M."/>
            <person name="Banfield J.F."/>
        </authorList>
    </citation>
    <scope>NUCLEOTIDE SEQUENCE [LARGE SCALE GENOMIC DNA]</scope>
</reference>
<dbReference type="GO" id="GO:0006508">
    <property type="term" value="P:proteolysis"/>
    <property type="evidence" value="ECO:0007669"/>
    <property type="project" value="UniProtKB-KW"/>
</dbReference>
<keyword evidence="1" id="KW-0472">Membrane</keyword>
<comment type="caution">
    <text evidence="2">The sequence shown here is derived from an EMBL/GenBank/DDBJ whole genome shotgun (WGS) entry which is preliminary data.</text>
</comment>
<evidence type="ECO:0000313" key="2">
    <source>
        <dbReference type="EMBL" id="PJE70193.1"/>
    </source>
</evidence>
<dbReference type="EMBL" id="PFEM01000013">
    <property type="protein sequence ID" value="PJE70193.1"/>
    <property type="molecule type" value="Genomic_DNA"/>
</dbReference>
<accession>A0A2M8L7G7</accession>
<name>A0A2M8L7G7_9BACT</name>
<feature type="transmembrane region" description="Helical" evidence="1">
    <location>
        <begin position="39"/>
        <end position="61"/>
    </location>
</feature>